<reference evidence="2" key="1">
    <citation type="submission" date="2016-01" db="EMBL/GenBank/DDBJ databases">
        <authorList>
            <person name="Mcilroy J.S."/>
            <person name="Karst M S."/>
            <person name="Albertsen M."/>
        </authorList>
    </citation>
    <scope>NUCLEOTIDE SEQUENCE</scope>
    <source>
        <strain evidence="2">Cfx-K</strain>
    </source>
</reference>
<name>A0A160T6N3_9CHLR</name>
<evidence type="ECO:0000313" key="3">
    <source>
        <dbReference type="Proteomes" id="UP000215027"/>
    </source>
</evidence>
<keyword evidence="1" id="KW-0812">Transmembrane</keyword>
<dbReference type="Pfam" id="PF13630">
    <property type="entry name" value="SdpI"/>
    <property type="match status" value="1"/>
</dbReference>
<keyword evidence="3" id="KW-1185">Reference proteome</keyword>
<dbReference type="KEGG" id="pbf:CFX0092_B0502"/>
<protein>
    <recommendedName>
        <fullName evidence="4">SdpI/YhfL protein family</fullName>
    </recommendedName>
</protein>
<dbReference type="RefSeq" id="WP_095045368.1">
    <property type="nucleotide sequence ID" value="NZ_LN890656.1"/>
</dbReference>
<evidence type="ECO:0000256" key="1">
    <source>
        <dbReference type="SAM" id="Phobius"/>
    </source>
</evidence>
<keyword evidence="1" id="KW-1133">Transmembrane helix</keyword>
<feature type="transmembrane region" description="Helical" evidence="1">
    <location>
        <begin position="82"/>
        <end position="106"/>
    </location>
</feature>
<dbReference type="InterPro" id="IPR025962">
    <property type="entry name" value="SdpI/YhfL"/>
</dbReference>
<evidence type="ECO:0008006" key="4">
    <source>
        <dbReference type="Google" id="ProtNLM"/>
    </source>
</evidence>
<accession>A0A160T6N3</accession>
<proteinExistence type="predicted"/>
<organism evidence="2 3">
    <name type="scientific">Candidatus Promineifilum breve</name>
    <dbReference type="NCBI Taxonomy" id="1806508"/>
    <lineage>
        <taxon>Bacteria</taxon>
        <taxon>Bacillati</taxon>
        <taxon>Chloroflexota</taxon>
        <taxon>Ardenticatenia</taxon>
        <taxon>Candidatus Promineifilales</taxon>
        <taxon>Candidatus Promineifilaceae</taxon>
        <taxon>Candidatus Promineifilum</taxon>
    </lineage>
</organism>
<gene>
    <name evidence="2" type="ORF">CFX0092_B0502</name>
</gene>
<evidence type="ECO:0000313" key="2">
    <source>
        <dbReference type="EMBL" id="CUS06036.1"/>
    </source>
</evidence>
<dbReference type="EMBL" id="LN890656">
    <property type="protein sequence ID" value="CUS06036.1"/>
    <property type="molecule type" value="Genomic_DNA"/>
</dbReference>
<dbReference type="AlphaFoldDB" id="A0A160T6N3"/>
<dbReference type="Proteomes" id="UP000215027">
    <property type="component" value="Chromosome II"/>
</dbReference>
<sequence length="112" mass="12829">MQTLLYMYVIFGLLLAALSVPMLLDKVPPNPWYGFRVPSTLADETLWYKINRHMARWLLLTGILTAVAAVVLYRWGKLSVDTYAWLCLLVFAVPFTMGAISSWRYLQQLKGS</sequence>
<feature type="transmembrane region" description="Helical" evidence="1">
    <location>
        <begin position="6"/>
        <end position="24"/>
    </location>
</feature>
<feature type="transmembrane region" description="Helical" evidence="1">
    <location>
        <begin position="57"/>
        <end position="76"/>
    </location>
</feature>
<dbReference type="OrthoDB" id="34574at2"/>
<keyword evidence="1" id="KW-0472">Membrane</keyword>